<comment type="subcellular location">
    <subcellularLocation>
        <location evidence="1">Nucleus</location>
    </subcellularLocation>
</comment>
<keyword evidence="10" id="KW-1185">Reference proteome</keyword>
<dbReference type="GO" id="GO:0000408">
    <property type="term" value="C:EKC/KEOPS complex"/>
    <property type="evidence" value="ECO:0007669"/>
    <property type="project" value="TreeGrafter"/>
</dbReference>
<dbReference type="GO" id="GO:0002949">
    <property type="term" value="P:tRNA threonylcarbamoyladenosine modification"/>
    <property type="evidence" value="ECO:0007669"/>
    <property type="project" value="TreeGrafter"/>
</dbReference>
<evidence type="ECO:0000256" key="6">
    <source>
        <dbReference type="ARBA" id="ARBA00023242"/>
    </source>
</evidence>
<dbReference type="PANTHER" id="PTHR15840">
    <property type="entry name" value="CGI-121 FAMILY MEMBER"/>
    <property type="match status" value="1"/>
</dbReference>
<accession>A0A5C3MKR3</accession>
<comment type="function">
    <text evidence="7">Component of the EKC/KEOPS complex that is required for the formation of a threonylcarbamoyl group on adenosine at position 37 (t(6)A37) in tRNAs that read codons beginning with adenine. The complex is probably involved in the transfer of the threonylcarbamoyl moiety of threonylcarbamoyl-AMP (TC-AMP) to the N6 group of A37. CGI121 acts as an allosteric effector that regulates the t(6)A activity of the complex. The EKC/KEOPS complex also promotes both telomere uncapping and telomere elongation. The complex is required for efficient recruitment of transcriptional coactivators. CGI121 is not required for tRNA modification.</text>
</comment>
<name>A0A5C3MKR3_9AGAM</name>
<dbReference type="Pfam" id="PF08617">
    <property type="entry name" value="CGI-121"/>
    <property type="match status" value="1"/>
</dbReference>
<evidence type="ECO:0000256" key="4">
    <source>
        <dbReference type="ARBA" id="ARBA00016009"/>
    </source>
</evidence>
<dbReference type="GO" id="GO:0005634">
    <property type="term" value="C:nucleus"/>
    <property type="evidence" value="ECO:0007669"/>
    <property type="project" value="UniProtKB-SubCell"/>
</dbReference>
<evidence type="ECO:0000256" key="7">
    <source>
        <dbReference type="ARBA" id="ARBA00025043"/>
    </source>
</evidence>
<protein>
    <recommendedName>
        <fullName evidence="4">EKC/KEOPS complex subunit CGI121</fullName>
    </recommendedName>
    <alternativeName>
        <fullName evidence="3">EKC/KEOPS complex subunit cgi121</fullName>
    </alternativeName>
</protein>
<sequence length="202" mass="21905">MEVVSYPHLPAELSRAYIALYTSVTNAGALRKRIINAASMQGREGEDEREAVNYAFVDPRLITSPLHVKTAVLQAVMAQAQGALRTKTVHSEVLWALNPSNNISEAIRRYGVSEACTALLVVRVDGSALEPADVERKMGAAVQGQLVPLTQLGRLTDWVAVKKCHKLNNELALKVCGQDGERERAVIDNIVVSSVAMKSVMG</sequence>
<evidence type="ECO:0000256" key="5">
    <source>
        <dbReference type="ARBA" id="ARBA00022694"/>
    </source>
</evidence>
<dbReference type="GO" id="GO:0005829">
    <property type="term" value="C:cytosol"/>
    <property type="evidence" value="ECO:0007669"/>
    <property type="project" value="TreeGrafter"/>
</dbReference>
<organism evidence="9 10">
    <name type="scientific">Heliocybe sulcata</name>
    <dbReference type="NCBI Taxonomy" id="5364"/>
    <lineage>
        <taxon>Eukaryota</taxon>
        <taxon>Fungi</taxon>
        <taxon>Dikarya</taxon>
        <taxon>Basidiomycota</taxon>
        <taxon>Agaricomycotina</taxon>
        <taxon>Agaricomycetes</taxon>
        <taxon>Gloeophyllales</taxon>
        <taxon>Gloeophyllaceae</taxon>
        <taxon>Heliocybe</taxon>
    </lineage>
</organism>
<gene>
    <name evidence="9" type="ORF">OE88DRAFT_1715373</name>
</gene>
<dbReference type="SUPFAM" id="SSF143870">
    <property type="entry name" value="PF0523-like"/>
    <property type="match status" value="1"/>
</dbReference>
<dbReference type="OrthoDB" id="329139at2759"/>
<comment type="similarity">
    <text evidence="2 8">Belongs to the CGI121/TPRKB family.</text>
</comment>
<dbReference type="Proteomes" id="UP000305948">
    <property type="component" value="Unassembled WGS sequence"/>
</dbReference>
<dbReference type="InterPro" id="IPR036504">
    <property type="entry name" value="CGI121/TPRKB_sf"/>
</dbReference>
<evidence type="ECO:0000313" key="10">
    <source>
        <dbReference type="Proteomes" id="UP000305948"/>
    </source>
</evidence>
<reference evidence="9 10" key="1">
    <citation type="journal article" date="2019" name="Nat. Ecol. Evol.">
        <title>Megaphylogeny resolves global patterns of mushroom evolution.</title>
        <authorList>
            <person name="Varga T."/>
            <person name="Krizsan K."/>
            <person name="Foldi C."/>
            <person name="Dima B."/>
            <person name="Sanchez-Garcia M."/>
            <person name="Sanchez-Ramirez S."/>
            <person name="Szollosi G.J."/>
            <person name="Szarkandi J.G."/>
            <person name="Papp V."/>
            <person name="Albert L."/>
            <person name="Andreopoulos W."/>
            <person name="Angelini C."/>
            <person name="Antonin V."/>
            <person name="Barry K.W."/>
            <person name="Bougher N.L."/>
            <person name="Buchanan P."/>
            <person name="Buyck B."/>
            <person name="Bense V."/>
            <person name="Catcheside P."/>
            <person name="Chovatia M."/>
            <person name="Cooper J."/>
            <person name="Damon W."/>
            <person name="Desjardin D."/>
            <person name="Finy P."/>
            <person name="Geml J."/>
            <person name="Haridas S."/>
            <person name="Hughes K."/>
            <person name="Justo A."/>
            <person name="Karasinski D."/>
            <person name="Kautmanova I."/>
            <person name="Kiss B."/>
            <person name="Kocsube S."/>
            <person name="Kotiranta H."/>
            <person name="LaButti K.M."/>
            <person name="Lechner B.E."/>
            <person name="Liimatainen K."/>
            <person name="Lipzen A."/>
            <person name="Lukacs Z."/>
            <person name="Mihaltcheva S."/>
            <person name="Morgado L.N."/>
            <person name="Niskanen T."/>
            <person name="Noordeloos M.E."/>
            <person name="Ohm R.A."/>
            <person name="Ortiz-Santana B."/>
            <person name="Ovrebo C."/>
            <person name="Racz N."/>
            <person name="Riley R."/>
            <person name="Savchenko A."/>
            <person name="Shiryaev A."/>
            <person name="Soop K."/>
            <person name="Spirin V."/>
            <person name="Szebenyi C."/>
            <person name="Tomsovsky M."/>
            <person name="Tulloss R.E."/>
            <person name="Uehling J."/>
            <person name="Grigoriev I.V."/>
            <person name="Vagvolgyi C."/>
            <person name="Papp T."/>
            <person name="Martin F.M."/>
            <person name="Miettinen O."/>
            <person name="Hibbett D.S."/>
            <person name="Nagy L.G."/>
        </authorList>
    </citation>
    <scope>NUCLEOTIDE SEQUENCE [LARGE SCALE GENOMIC DNA]</scope>
    <source>
        <strain evidence="9 10">OMC1185</strain>
    </source>
</reference>
<evidence type="ECO:0000256" key="1">
    <source>
        <dbReference type="ARBA" id="ARBA00004123"/>
    </source>
</evidence>
<dbReference type="PANTHER" id="PTHR15840:SF10">
    <property type="entry name" value="EKC_KEOPS COMPLEX SUBUNIT TPRKB"/>
    <property type="match status" value="1"/>
</dbReference>
<keyword evidence="6 8" id="KW-0539">Nucleus</keyword>
<dbReference type="Gene3D" id="3.30.2380.10">
    <property type="entry name" value="CGI121/TPRKB"/>
    <property type="match status" value="1"/>
</dbReference>
<dbReference type="InterPro" id="IPR013926">
    <property type="entry name" value="CGI121/TPRKB"/>
</dbReference>
<dbReference type="AlphaFoldDB" id="A0A5C3MKR3"/>
<evidence type="ECO:0000256" key="8">
    <source>
        <dbReference type="RuleBase" id="RU004398"/>
    </source>
</evidence>
<dbReference type="EMBL" id="ML213542">
    <property type="protein sequence ID" value="TFK45467.1"/>
    <property type="molecule type" value="Genomic_DNA"/>
</dbReference>
<evidence type="ECO:0000256" key="3">
    <source>
        <dbReference type="ARBA" id="ARBA00015316"/>
    </source>
</evidence>
<keyword evidence="5" id="KW-0819">tRNA processing</keyword>
<dbReference type="STRING" id="5364.A0A5C3MKR3"/>
<evidence type="ECO:0000256" key="2">
    <source>
        <dbReference type="ARBA" id="ARBA00005546"/>
    </source>
</evidence>
<proteinExistence type="inferred from homology"/>
<evidence type="ECO:0000313" key="9">
    <source>
        <dbReference type="EMBL" id="TFK45467.1"/>
    </source>
</evidence>